<dbReference type="STRING" id="1555241.A0A4P9X8V3"/>
<dbReference type="EC" id="5.2.1.8" evidence="7"/>
<accession>A0A4P9X8V3</accession>
<dbReference type="Proteomes" id="UP000274922">
    <property type="component" value="Unassembled WGS sequence"/>
</dbReference>
<dbReference type="AlphaFoldDB" id="A0A4P9X8V3"/>
<dbReference type="FunFam" id="1.20.120.1150:FF:000002">
    <property type="entry name" value="Serine/threonine-protein phosphatase 2A activator"/>
    <property type="match status" value="1"/>
</dbReference>
<comment type="similarity">
    <text evidence="3 7">Belongs to the PTPA-type PPIase family.</text>
</comment>
<evidence type="ECO:0000256" key="4">
    <source>
        <dbReference type="ARBA" id="ARBA00022490"/>
    </source>
</evidence>
<dbReference type="PIRSF" id="PIRSF016325">
    <property type="entry name" value="Phstyr_phstse_ac"/>
    <property type="match status" value="1"/>
</dbReference>
<reference evidence="9" key="1">
    <citation type="journal article" date="2018" name="Nat. Microbiol.">
        <title>Leveraging single-cell genomics to expand the fungal tree of life.</title>
        <authorList>
            <person name="Ahrendt S.R."/>
            <person name="Quandt C.A."/>
            <person name="Ciobanu D."/>
            <person name="Clum A."/>
            <person name="Salamov A."/>
            <person name="Andreopoulos B."/>
            <person name="Cheng J.F."/>
            <person name="Woyke T."/>
            <person name="Pelin A."/>
            <person name="Henrissat B."/>
            <person name="Reynolds N.K."/>
            <person name="Benny G.L."/>
            <person name="Smith M.E."/>
            <person name="James T.Y."/>
            <person name="Grigoriev I.V."/>
        </authorList>
    </citation>
    <scope>NUCLEOTIDE SEQUENCE [LARGE SCALE GENOMIC DNA]</scope>
    <source>
        <strain evidence="9">ATCC 52028</strain>
    </source>
</reference>
<comment type="catalytic activity">
    <reaction evidence="1 7">
        <text>[protein]-peptidylproline (omega=180) = [protein]-peptidylproline (omega=0)</text>
        <dbReference type="Rhea" id="RHEA:16237"/>
        <dbReference type="Rhea" id="RHEA-COMP:10747"/>
        <dbReference type="Rhea" id="RHEA-COMP:10748"/>
        <dbReference type="ChEBI" id="CHEBI:83833"/>
        <dbReference type="ChEBI" id="CHEBI:83834"/>
        <dbReference type="EC" id="5.2.1.8"/>
    </reaction>
</comment>
<comment type="function">
    <text evidence="7">PPIases accelerate the folding of proteins. It catalyzes the cis-trans isomerization of proline imidic peptide bonds in oligopeptides.</text>
</comment>
<dbReference type="GO" id="GO:0005634">
    <property type="term" value="C:nucleus"/>
    <property type="evidence" value="ECO:0007669"/>
    <property type="project" value="TreeGrafter"/>
</dbReference>
<organism evidence="8 9">
    <name type="scientific">Caulochytrium protostelioides</name>
    <dbReference type="NCBI Taxonomy" id="1555241"/>
    <lineage>
        <taxon>Eukaryota</taxon>
        <taxon>Fungi</taxon>
        <taxon>Fungi incertae sedis</taxon>
        <taxon>Chytridiomycota</taxon>
        <taxon>Chytridiomycota incertae sedis</taxon>
        <taxon>Chytridiomycetes</taxon>
        <taxon>Caulochytriales</taxon>
        <taxon>Caulochytriaceae</taxon>
        <taxon>Caulochytrium</taxon>
    </lineage>
</organism>
<dbReference type="GO" id="GO:0005737">
    <property type="term" value="C:cytoplasm"/>
    <property type="evidence" value="ECO:0007669"/>
    <property type="project" value="UniProtKB-SubCell"/>
</dbReference>
<keyword evidence="4 7" id="KW-0963">Cytoplasm</keyword>
<dbReference type="Pfam" id="PF03095">
    <property type="entry name" value="PTPA"/>
    <property type="match status" value="1"/>
</dbReference>
<dbReference type="GO" id="GO:0007052">
    <property type="term" value="P:mitotic spindle organization"/>
    <property type="evidence" value="ECO:0007669"/>
    <property type="project" value="TreeGrafter"/>
</dbReference>
<evidence type="ECO:0000256" key="1">
    <source>
        <dbReference type="ARBA" id="ARBA00000971"/>
    </source>
</evidence>
<evidence type="ECO:0000313" key="9">
    <source>
        <dbReference type="Proteomes" id="UP000274922"/>
    </source>
</evidence>
<keyword evidence="6 7" id="KW-0413">Isomerase</keyword>
<keyword evidence="9" id="KW-1185">Reference proteome</keyword>
<dbReference type="PANTHER" id="PTHR10012">
    <property type="entry name" value="SERINE/THREONINE-PROTEIN PHOSPHATASE 2A REGULATORY SUBUNIT B"/>
    <property type="match status" value="1"/>
</dbReference>
<protein>
    <recommendedName>
        <fullName evidence="7">Serine/threonine-protein phosphatase 2A activator</fullName>
        <ecNumber evidence="7">5.2.1.8</ecNumber>
    </recommendedName>
    <alternativeName>
        <fullName evidence="7">Phosphotyrosyl phosphatase activator</fullName>
    </alternativeName>
</protein>
<comment type="subcellular location">
    <subcellularLocation>
        <location evidence="2 7">Cytoplasm</location>
    </subcellularLocation>
</comment>
<dbReference type="InterPro" id="IPR043170">
    <property type="entry name" value="PTPA_C_lid"/>
</dbReference>
<dbReference type="InterPro" id="IPR037218">
    <property type="entry name" value="PTPA_sf"/>
</dbReference>
<evidence type="ECO:0000256" key="5">
    <source>
        <dbReference type="ARBA" id="ARBA00023110"/>
    </source>
</evidence>
<keyword evidence="5 7" id="KW-0697">Rotamase</keyword>
<evidence type="ECO:0000256" key="7">
    <source>
        <dbReference type="RuleBase" id="RU361210"/>
    </source>
</evidence>
<dbReference type="GO" id="GO:0008160">
    <property type="term" value="F:protein tyrosine phosphatase activator activity"/>
    <property type="evidence" value="ECO:0007669"/>
    <property type="project" value="TreeGrafter"/>
</dbReference>
<dbReference type="GO" id="GO:0003755">
    <property type="term" value="F:peptidyl-prolyl cis-trans isomerase activity"/>
    <property type="evidence" value="ECO:0007669"/>
    <property type="project" value="UniProtKB-KW"/>
</dbReference>
<dbReference type="PANTHER" id="PTHR10012:SF0">
    <property type="entry name" value="SERINE_THREONINE-PROTEIN PHOSPHATASE 2A ACTIVATOR"/>
    <property type="match status" value="1"/>
</dbReference>
<dbReference type="EMBL" id="ML014162">
    <property type="protein sequence ID" value="RKP01744.1"/>
    <property type="molecule type" value="Genomic_DNA"/>
</dbReference>
<dbReference type="OrthoDB" id="16120at2759"/>
<proteinExistence type="inferred from homology"/>
<evidence type="ECO:0000313" key="8">
    <source>
        <dbReference type="EMBL" id="RKP01744.1"/>
    </source>
</evidence>
<dbReference type="Gene3D" id="1.20.120.1150">
    <property type="match status" value="1"/>
</dbReference>
<evidence type="ECO:0000256" key="2">
    <source>
        <dbReference type="ARBA" id="ARBA00004496"/>
    </source>
</evidence>
<dbReference type="CDD" id="cd04087">
    <property type="entry name" value="PTPA"/>
    <property type="match status" value="1"/>
</dbReference>
<dbReference type="SUPFAM" id="SSF140984">
    <property type="entry name" value="PTPA-like"/>
    <property type="match status" value="1"/>
</dbReference>
<dbReference type="GO" id="GO:0000159">
    <property type="term" value="C:protein phosphatase type 2A complex"/>
    <property type="evidence" value="ECO:0007669"/>
    <property type="project" value="TreeGrafter"/>
</dbReference>
<dbReference type="InterPro" id="IPR004327">
    <property type="entry name" value="Phstyr_phstse_ac"/>
</dbReference>
<gene>
    <name evidence="8" type="ORF">CXG81DRAFT_11622</name>
</gene>
<evidence type="ECO:0000256" key="3">
    <source>
        <dbReference type="ARBA" id="ARBA00011019"/>
    </source>
</evidence>
<name>A0A4P9X8V3_9FUNG</name>
<evidence type="ECO:0000256" key="6">
    <source>
        <dbReference type="ARBA" id="ARBA00023235"/>
    </source>
</evidence>
<sequence length="328" mass="37453">MAPHRATIAPLGREHVFRVPTKQISDAARDMPAWLRSEAYVRLISFIQLCNTAVKNRKNSEYGELSPSVERILAMLNTIDAWIDEIPPLETPQRFGNRAFRTFIERLELQAEDLLSELLPEPLWPSIPELTPYLAGGFGHGVRIDYGSGHELSFVALLCCLDLIDYTDASDRRALILAVFVRYLEIVRRLQATYRLEPAGSHGVWGLDDFQFLPYYWGAHQLVGHPHLKPKSVLSDDILQHFSKDYMYLRAIQFIHEMKQGPFHEHSPLLYDISGVPTWTKVNSGMMKMYIAEVLEKFPVVQHLPFGSLLPFAQSDAFVPAPGRQDRQ</sequence>